<organism evidence="2 3">
    <name type="scientific">Streptomyces sodiiphilus</name>
    <dbReference type="NCBI Taxonomy" id="226217"/>
    <lineage>
        <taxon>Bacteria</taxon>
        <taxon>Bacillati</taxon>
        <taxon>Actinomycetota</taxon>
        <taxon>Actinomycetes</taxon>
        <taxon>Kitasatosporales</taxon>
        <taxon>Streptomycetaceae</taxon>
        <taxon>Streptomyces</taxon>
    </lineage>
</organism>
<sequence>MNGNNHSQRGIWLAIILLASWGVAAVVGALFHVEGAALPTVLGASGAAFMSVASLGLAAHRFMTG</sequence>
<accession>A0ABN2PAA6</accession>
<keyword evidence="1" id="KW-0472">Membrane</keyword>
<evidence type="ECO:0000313" key="3">
    <source>
        <dbReference type="Proteomes" id="UP001501303"/>
    </source>
</evidence>
<feature type="transmembrane region" description="Helical" evidence="1">
    <location>
        <begin position="12"/>
        <end position="31"/>
    </location>
</feature>
<keyword evidence="3" id="KW-1185">Reference proteome</keyword>
<keyword evidence="1" id="KW-1133">Transmembrane helix</keyword>
<keyword evidence="1" id="KW-0812">Transmembrane</keyword>
<protein>
    <recommendedName>
        <fullName evidence="4">EamA family transporter</fullName>
    </recommendedName>
</protein>
<reference evidence="2 3" key="1">
    <citation type="journal article" date="2019" name="Int. J. Syst. Evol. Microbiol.">
        <title>The Global Catalogue of Microorganisms (GCM) 10K type strain sequencing project: providing services to taxonomists for standard genome sequencing and annotation.</title>
        <authorList>
            <consortium name="The Broad Institute Genomics Platform"/>
            <consortium name="The Broad Institute Genome Sequencing Center for Infectious Disease"/>
            <person name="Wu L."/>
            <person name="Ma J."/>
        </authorList>
    </citation>
    <scope>NUCLEOTIDE SEQUENCE [LARGE SCALE GENOMIC DNA]</scope>
    <source>
        <strain evidence="2 3">JCM 13581</strain>
    </source>
</reference>
<proteinExistence type="predicted"/>
<dbReference type="Proteomes" id="UP001501303">
    <property type="component" value="Unassembled WGS sequence"/>
</dbReference>
<comment type="caution">
    <text evidence="2">The sequence shown here is derived from an EMBL/GenBank/DDBJ whole genome shotgun (WGS) entry which is preliminary data.</text>
</comment>
<feature type="transmembrane region" description="Helical" evidence="1">
    <location>
        <begin position="37"/>
        <end position="59"/>
    </location>
</feature>
<name>A0ABN2PAA6_9ACTN</name>
<dbReference type="EMBL" id="BAAAMJ010000027">
    <property type="protein sequence ID" value="GAA1915964.1"/>
    <property type="molecule type" value="Genomic_DNA"/>
</dbReference>
<gene>
    <name evidence="2" type="ORF">GCM10009716_26570</name>
</gene>
<evidence type="ECO:0000256" key="1">
    <source>
        <dbReference type="SAM" id="Phobius"/>
    </source>
</evidence>
<evidence type="ECO:0000313" key="2">
    <source>
        <dbReference type="EMBL" id="GAA1915964.1"/>
    </source>
</evidence>
<evidence type="ECO:0008006" key="4">
    <source>
        <dbReference type="Google" id="ProtNLM"/>
    </source>
</evidence>